<reference evidence="1" key="1">
    <citation type="submission" date="2023-08" db="EMBL/GenBank/DDBJ databases">
        <title>A de novo genome assembly of Solanum verrucosum Schlechtendal, a Mexican diploid species geographically isolated from the other diploid A-genome species in potato relatives.</title>
        <authorList>
            <person name="Hosaka K."/>
        </authorList>
    </citation>
    <scope>NUCLEOTIDE SEQUENCE</scope>
    <source>
        <tissue evidence="1">Young leaves</tissue>
    </source>
</reference>
<name>A0AAF0ZRE8_SOLVR</name>
<accession>A0AAF0ZRE8</accession>
<dbReference type="AlphaFoldDB" id="A0AAF0ZRE8"/>
<evidence type="ECO:0008006" key="3">
    <source>
        <dbReference type="Google" id="ProtNLM"/>
    </source>
</evidence>
<dbReference type="CDD" id="cd00303">
    <property type="entry name" value="retropepsin_like"/>
    <property type="match status" value="1"/>
</dbReference>
<dbReference type="EMBL" id="CP133620">
    <property type="protein sequence ID" value="WMV46775.1"/>
    <property type="molecule type" value="Genomic_DNA"/>
</dbReference>
<organism evidence="1 2">
    <name type="scientific">Solanum verrucosum</name>
    <dbReference type="NCBI Taxonomy" id="315347"/>
    <lineage>
        <taxon>Eukaryota</taxon>
        <taxon>Viridiplantae</taxon>
        <taxon>Streptophyta</taxon>
        <taxon>Embryophyta</taxon>
        <taxon>Tracheophyta</taxon>
        <taxon>Spermatophyta</taxon>
        <taxon>Magnoliopsida</taxon>
        <taxon>eudicotyledons</taxon>
        <taxon>Gunneridae</taxon>
        <taxon>Pentapetalae</taxon>
        <taxon>asterids</taxon>
        <taxon>lamiids</taxon>
        <taxon>Solanales</taxon>
        <taxon>Solanaceae</taxon>
        <taxon>Solanoideae</taxon>
        <taxon>Solaneae</taxon>
        <taxon>Solanum</taxon>
    </lineage>
</organism>
<dbReference type="InterPro" id="IPR021109">
    <property type="entry name" value="Peptidase_aspartic_dom_sf"/>
</dbReference>
<gene>
    <name evidence="1" type="ORF">MTR67_040160</name>
</gene>
<dbReference type="Gene3D" id="2.40.70.10">
    <property type="entry name" value="Acid Proteases"/>
    <property type="match status" value="1"/>
</dbReference>
<dbReference type="Pfam" id="PF08284">
    <property type="entry name" value="RVP_2"/>
    <property type="match status" value="1"/>
</dbReference>
<proteinExistence type="predicted"/>
<evidence type="ECO:0000313" key="2">
    <source>
        <dbReference type="Proteomes" id="UP001234989"/>
    </source>
</evidence>
<protein>
    <recommendedName>
        <fullName evidence="3">Gag-pol polyprotein</fullName>
    </recommendedName>
</protein>
<sequence>MMVTSHIRGSMDMVVLDSDKSSPLKSGHKIGDFPSLTAKGREDVVTGMLKVFHLDVYALFDPGSTLSFMMPYLSMRFDFSLDVLLDPFYVSTLIGESIVSTRVYRNRLVSFSHRVTCVDVVELDMLDFDVILGMD</sequence>
<evidence type="ECO:0000313" key="1">
    <source>
        <dbReference type="EMBL" id="WMV46775.1"/>
    </source>
</evidence>
<dbReference type="Proteomes" id="UP001234989">
    <property type="component" value="Chromosome 9"/>
</dbReference>
<keyword evidence="2" id="KW-1185">Reference proteome</keyword>